<dbReference type="PROSITE" id="PS50042">
    <property type="entry name" value="CNMP_BINDING_3"/>
    <property type="match status" value="1"/>
</dbReference>
<reference evidence="2 3" key="1">
    <citation type="submission" date="2018-08" db="EMBL/GenBank/DDBJ databases">
        <title>Mucilaginibacter terrae sp. nov., isolated from manganese diggings.</title>
        <authorList>
            <person name="Huang Y."/>
            <person name="Zhou Z."/>
        </authorList>
    </citation>
    <scope>NUCLEOTIDE SEQUENCE [LARGE SCALE GENOMIC DNA]</scope>
    <source>
        <strain evidence="2 3">ZH6</strain>
    </source>
</reference>
<dbReference type="Pfam" id="PF00027">
    <property type="entry name" value="cNMP_binding"/>
    <property type="match status" value="1"/>
</dbReference>
<evidence type="ECO:0000313" key="3">
    <source>
        <dbReference type="Proteomes" id="UP000260823"/>
    </source>
</evidence>
<sequence>MPDLENINFPANVFGQLGPADIANLLRITRTRKLAAGEVYIEAGSDSQKLAFINSGLIRVYHLKPNGDDLTLMLRWENQFIASVDGVIYQRPNRFIYQAMEDTELLEMDYYKAEKIIGESLSLSSTKHSVLLHMLGEAMERVESFVLLTAEERYLKLIEEQPTLYNRVPDKYLATLLGITPVSLSRIRKRIAQHPK</sequence>
<keyword evidence="3" id="KW-1185">Reference proteome</keyword>
<dbReference type="OrthoDB" id="758145at2"/>
<dbReference type="RefSeq" id="WP_117384908.1">
    <property type="nucleotide sequence ID" value="NZ_QWDE01000006.1"/>
</dbReference>
<evidence type="ECO:0000313" key="2">
    <source>
        <dbReference type="EMBL" id="RFZ81232.1"/>
    </source>
</evidence>
<dbReference type="AlphaFoldDB" id="A0A3E2NJQ6"/>
<dbReference type="EMBL" id="QWDE01000006">
    <property type="protein sequence ID" value="RFZ81232.1"/>
    <property type="molecule type" value="Genomic_DNA"/>
</dbReference>
<gene>
    <name evidence="2" type="ORF">DYU05_19815</name>
</gene>
<proteinExistence type="predicted"/>
<protein>
    <submittedName>
        <fullName evidence="2">Crp/Fnr family transcriptional regulator</fullName>
    </submittedName>
</protein>
<organism evidence="2 3">
    <name type="scientific">Mucilaginibacter terrenus</name>
    <dbReference type="NCBI Taxonomy" id="2482727"/>
    <lineage>
        <taxon>Bacteria</taxon>
        <taxon>Pseudomonadati</taxon>
        <taxon>Bacteroidota</taxon>
        <taxon>Sphingobacteriia</taxon>
        <taxon>Sphingobacteriales</taxon>
        <taxon>Sphingobacteriaceae</taxon>
        <taxon>Mucilaginibacter</taxon>
    </lineage>
</organism>
<dbReference type="InterPro" id="IPR000595">
    <property type="entry name" value="cNMP-bd_dom"/>
</dbReference>
<accession>A0A3E2NJQ6</accession>
<dbReference type="CDD" id="cd00038">
    <property type="entry name" value="CAP_ED"/>
    <property type="match status" value="1"/>
</dbReference>
<dbReference type="InterPro" id="IPR018490">
    <property type="entry name" value="cNMP-bd_dom_sf"/>
</dbReference>
<dbReference type="SUPFAM" id="SSF51206">
    <property type="entry name" value="cAMP-binding domain-like"/>
    <property type="match status" value="1"/>
</dbReference>
<evidence type="ECO:0000259" key="1">
    <source>
        <dbReference type="PROSITE" id="PS50042"/>
    </source>
</evidence>
<feature type="domain" description="Cyclic nucleotide-binding" evidence="1">
    <location>
        <begin position="13"/>
        <end position="120"/>
    </location>
</feature>
<dbReference type="Proteomes" id="UP000260823">
    <property type="component" value="Unassembled WGS sequence"/>
</dbReference>
<dbReference type="InterPro" id="IPR014710">
    <property type="entry name" value="RmlC-like_jellyroll"/>
</dbReference>
<comment type="caution">
    <text evidence="2">The sequence shown here is derived from an EMBL/GenBank/DDBJ whole genome shotgun (WGS) entry which is preliminary data.</text>
</comment>
<name>A0A3E2NJQ6_9SPHI</name>
<dbReference type="Gene3D" id="2.60.120.10">
    <property type="entry name" value="Jelly Rolls"/>
    <property type="match status" value="1"/>
</dbReference>